<protein>
    <submittedName>
        <fullName evidence="4">8-hydroxygeraniol dehydrogenase</fullName>
    </submittedName>
</protein>
<evidence type="ECO:0000256" key="1">
    <source>
        <dbReference type="ARBA" id="ARBA00022723"/>
    </source>
</evidence>
<dbReference type="AlphaFoldDB" id="A0A830BQA8"/>
<keyword evidence="2" id="KW-0862">Zinc</keyword>
<accession>A0A830BQA8</accession>
<evidence type="ECO:0000313" key="4">
    <source>
        <dbReference type="EMBL" id="GFP89700.1"/>
    </source>
</evidence>
<keyword evidence="1" id="KW-0479">Metal-binding</keyword>
<name>A0A830BQA8_9LAMI</name>
<evidence type="ECO:0000313" key="5">
    <source>
        <dbReference type="Proteomes" id="UP000653305"/>
    </source>
</evidence>
<comment type="caution">
    <text evidence="4">The sequence shown here is derived from an EMBL/GenBank/DDBJ whole genome shotgun (WGS) entry which is preliminary data.</text>
</comment>
<dbReference type="PANTHER" id="PTHR42683">
    <property type="entry name" value="ALDEHYDE REDUCTASE"/>
    <property type="match status" value="1"/>
</dbReference>
<dbReference type="InterPro" id="IPR047109">
    <property type="entry name" value="CAD-like"/>
</dbReference>
<dbReference type="Proteomes" id="UP000653305">
    <property type="component" value="Unassembled WGS sequence"/>
</dbReference>
<keyword evidence="3" id="KW-0560">Oxidoreductase</keyword>
<proteinExistence type="predicted"/>
<gene>
    <name evidence="4" type="ORF">PHJA_001113800</name>
</gene>
<dbReference type="GO" id="GO:0016616">
    <property type="term" value="F:oxidoreductase activity, acting on the CH-OH group of donors, NAD or NADP as acceptor"/>
    <property type="evidence" value="ECO:0007669"/>
    <property type="project" value="InterPro"/>
</dbReference>
<dbReference type="GO" id="GO:0046872">
    <property type="term" value="F:metal ion binding"/>
    <property type="evidence" value="ECO:0007669"/>
    <property type="project" value="UniProtKB-KW"/>
</dbReference>
<evidence type="ECO:0000256" key="2">
    <source>
        <dbReference type="ARBA" id="ARBA00022833"/>
    </source>
</evidence>
<organism evidence="4 5">
    <name type="scientific">Phtheirospermum japonicum</name>
    <dbReference type="NCBI Taxonomy" id="374723"/>
    <lineage>
        <taxon>Eukaryota</taxon>
        <taxon>Viridiplantae</taxon>
        <taxon>Streptophyta</taxon>
        <taxon>Embryophyta</taxon>
        <taxon>Tracheophyta</taxon>
        <taxon>Spermatophyta</taxon>
        <taxon>Magnoliopsida</taxon>
        <taxon>eudicotyledons</taxon>
        <taxon>Gunneridae</taxon>
        <taxon>Pentapetalae</taxon>
        <taxon>asterids</taxon>
        <taxon>lamiids</taxon>
        <taxon>Lamiales</taxon>
        <taxon>Orobanchaceae</taxon>
        <taxon>Orobanchaceae incertae sedis</taxon>
        <taxon>Phtheirospermum</taxon>
    </lineage>
</organism>
<evidence type="ECO:0000256" key="3">
    <source>
        <dbReference type="ARBA" id="ARBA00023002"/>
    </source>
</evidence>
<dbReference type="OrthoDB" id="909889at2759"/>
<dbReference type="Gene3D" id="3.40.50.720">
    <property type="entry name" value="NAD(P)-binding Rossmann-like Domain"/>
    <property type="match status" value="1"/>
</dbReference>
<dbReference type="Gene3D" id="3.90.180.10">
    <property type="entry name" value="Medium-chain alcohol dehydrogenases, catalytic domain"/>
    <property type="match status" value="1"/>
</dbReference>
<sequence>MIDFATKHNILPDVEIISMMDYINTAMKRLVRGDVKYRFVIDVGKTLKAEHDE</sequence>
<keyword evidence="5" id="KW-1185">Reference proteome</keyword>
<reference evidence="4" key="1">
    <citation type="submission" date="2020-07" db="EMBL/GenBank/DDBJ databases">
        <title>Ethylene signaling mediates host invasion by parasitic plants.</title>
        <authorList>
            <person name="Yoshida S."/>
        </authorList>
    </citation>
    <scope>NUCLEOTIDE SEQUENCE</scope>
    <source>
        <strain evidence="4">Okayama</strain>
    </source>
</reference>
<dbReference type="EMBL" id="BMAC01000198">
    <property type="protein sequence ID" value="GFP89700.1"/>
    <property type="molecule type" value="Genomic_DNA"/>
</dbReference>